<gene>
    <name evidence="2" type="ORF">PSON_ATCC_30995.1.T0780194</name>
</gene>
<dbReference type="Proteomes" id="UP000692954">
    <property type="component" value="Unassembled WGS sequence"/>
</dbReference>
<accession>A0A8S1PI60</accession>
<evidence type="ECO:0000313" key="3">
    <source>
        <dbReference type="Proteomes" id="UP000692954"/>
    </source>
</evidence>
<feature type="compositionally biased region" description="Low complexity" evidence="1">
    <location>
        <begin position="39"/>
        <end position="52"/>
    </location>
</feature>
<evidence type="ECO:0000313" key="2">
    <source>
        <dbReference type="EMBL" id="CAD8102776.1"/>
    </source>
</evidence>
<dbReference type="OrthoDB" id="312012at2759"/>
<dbReference type="AlphaFoldDB" id="A0A8S1PI60"/>
<feature type="region of interest" description="Disordered" evidence="1">
    <location>
        <begin position="82"/>
        <end position="123"/>
    </location>
</feature>
<feature type="region of interest" description="Disordered" evidence="1">
    <location>
        <begin position="1"/>
        <end position="58"/>
    </location>
</feature>
<name>A0A8S1PI60_9CILI</name>
<sequence>MNRDDLIISDPIRKVIKTNSNQNNEPDMEETKDGGDTNSSESEQQVSEDQQSIIHDSLESFSIPSSMLLTNYNSYRQRNILATSSSSSDSSSSSSGTSSSSSSTSESEDDEERKENLSVSISE</sequence>
<proteinExistence type="predicted"/>
<evidence type="ECO:0000256" key="1">
    <source>
        <dbReference type="SAM" id="MobiDB-lite"/>
    </source>
</evidence>
<keyword evidence="3" id="KW-1185">Reference proteome</keyword>
<protein>
    <submittedName>
        <fullName evidence="2">Uncharacterized protein</fullName>
    </submittedName>
</protein>
<organism evidence="2 3">
    <name type="scientific">Paramecium sonneborni</name>
    <dbReference type="NCBI Taxonomy" id="65129"/>
    <lineage>
        <taxon>Eukaryota</taxon>
        <taxon>Sar</taxon>
        <taxon>Alveolata</taxon>
        <taxon>Ciliophora</taxon>
        <taxon>Intramacronucleata</taxon>
        <taxon>Oligohymenophorea</taxon>
        <taxon>Peniculida</taxon>
        <taxon>Parameciidae</taxon>
        <taxon>Paramecium</taxon>
    </lineage>
</organism>
<reference evidence="2" key="1">
    <citation type="submission" date="2021-01" db="EMBL/GenBank/DDBJ databases">
        <authorList>
            <consortium name="Genoscope - CEA"/>
            <person name="William W."/>
        </authorList>
    </citation>
    <scope>NUCLEOTIDE SEQUENCE</scope>
</reference>
<feature type="compositionally biased region" description="Low complexity" evidence="1">
    <location>
        <begin position="83"/>
        <end position="105"/>
    </location>
</feature>
<comment type="caution">
    <text evidence="2">The sequence shown here is derived from an EMBL/GenBank/DDBJ whole genome shotgun (WGS) entry which is preliminary data.</text>
</comment>
<dbReference type="EMBL" id="CAJJDN010000078">
    <property type="protein sequence ID" value="CAD8102776.1"/>
    <property type="molecule type" value="Genomic_DNA"/>
</dbReference>